<evidence type="ECO:0000313" key="1">
    <source>
        <dbReference type="EMBL" id="KAB1073491.1"/>
    </source>
</evidence>
<dbReference type="RefSeq" id="WP_150963930.1">
    <property type="nucleotide sequence ID" value="NZ_VZZJ01000008.1"/>
</dbReference>
<dbReference type="Proteomes" id="UP000441523">
    <property type="component" value="Unassembled WGS sequence"/>
</dbReference>
<dbReference type="Gene3D" id="3.40.30.10">
    <property type="entry name" value="Glutaredoxin"/>
    <property type="match status" value="1"/>
</dbReference>
<reference evidence="1 2" key="1">
    <citation type="submission" date="2019-09" db="EMBL/GenBank/DDBJ databases">
        <title>YIM 132548 draft genome.</title>
        <authorList>
            <person name="Jiang L."/>
        </authorList>
    </citation>
    <scope>NUCLEOTIDE SEQUENCE [LARGE SCALE GENOMIC DNA]</scope>
    <source>
        <strain evidence="1 2">YIM 132548</strain>
    </source>
</reference>
<gene>
    <name evidence="1" type="ORF">F6X51_12195</name>
</gene>
<name>A0A6N6MUT1_9HYPH</name>
<evidence type="ECO:0000313" key="2">
    <source>
        <dbReference type="Proteomes" id="UP000441523"/>
    </source>
</evidence>
<keyword evidence="2" id="KW-1185">Reference proteome</keyword>
<dbReference type="EMBL" id="VZZJ01000008">
    <property type="protein sequence ID" value="KAB1073491.1"/>
    <property type="molecule type" value="Genomic_DNA"/>
</dbReference>
<comment type="caution">
    <text evidence="1">The sequence shown here is derived from an EMBL/GenBank/DDBJ whole genome shotgun (WGS) entry which is preliminary data.</text>
</comment>
<organism evidence="1 2">
    <name type="scientific">Methylobacterium planeticum</name>
    <dbReference type="NCBI Taxonomy" id="2615211"/>
    <lineage>
        <taxon>Bacteria</taxon>
        <taxon>Pseudomonadati</taxon>
        <taxon>Pseudomonadota</taxon>
        <taxon>Alphaproteobacteria</taxon>
        <taxon>Hyphomicrobiales</taxon>
        <taxon>Methylobacteriaceae</taxon>
        <taxon>Methylobacterium</taxon>
    </lineage>
</organism>
<accession>A0A6N6MUT1</accession>
<dbReference type="AlphaFoldDB" id="A0A6N6MUT1"/>
<proteinExistence type="predicted"/>
<sequence length="82" mass="8797">MPTLFHAAHSRSTRIIRLLEALATPDRLQHVSVRYMDGGGRGPDPANPHPDKKVPATVHDHALVTGAGGARGRMRRAGMRAG</sequence>
<protein>
    <submittedName>
        <fullName evidence="1">Uncharacterized protein</fullName>
    </submittedName>
</protein>